<dbReference type="AlphaFoldDB" id="A0A0N8PMV8"/>
<name>A0A0N8PMV8_9BACL</name>
<keyword evidence="3" id="KW-1185">Reference proteome</keyword>
<proteinExistence type="predicted"/>
<dbReference type="PATRIC" id="fig|471514.4.peg.1243"/>
<feature type="chain" id="PRO_5039121315" evidence="1">
    <location>
        <begin position="23"/>
        <end position="263"/>
    </location>
</feature>
<comment type="caution">
    <text evidence="2">The sequence shown here is derived from an EMBL/GenBank/DDBJ whole genome shotgun (WGS) entry which is preliminary data.</text>
</comment>
<evidence type="ECO:0000256" key="1">
    <source>
        <dbReference type="SAM" id="SignalP"/>
    </source>
</evidence>
<feature type="signal peptide" evidence="1">
    <location>
        <begin position="1"/>
        <end position="22"/>
    </location>
</feature>
<dbReference type="EMBL" id="LJCO01000103">
    <property type="protein sequence ID" value="KPV39805.1"/>
    <property type="molecule type" value="Genomic_DNA"/>
</dbReference>
<sequence>MGRQMRFVVPVFTVSAALLLTACGPAVQPMNTAGATGPVFVNPQKTGTLVSPAGWLTLQASAQAGAQAQYYKEQMSSTMVQGSLHSGFSLYGSLNPPDRVSLALQEGNTSTYYYQQGQVAYYEDNGRWTSTTPIANVNVFPSYEKIISQASAENIPLYQQKRTYVFDEYCNVYTSVLPAAMFTSLPAFGGAGSSRPTGQVAVTWYVGQTDHILRRVDTQSVGGVPDIGSMQVSTSTLVYDINSPIAKVSIPTALVKQLENSTK</sequence>
<evidence type="ECO:0000313" key="2">
    <source>
        <dbReference type="EMBL" id="KPV39805.1"/>
    </source>
</evidence>
<protein>
    <submittedName>
        <fullName evidence="2">Uncharacterized protein</fullName>
    </submittedName>
</protein>
<accession>A0A0N8PMV8</accession>
<reference evidence="2 3" key="1">
    <citation type="submission" date="2015-09" db="EMBL/GenBank/DDBJ databases">
        <title>Draft genome sequence of Alicyclobacillus ferrooxydans DSM 22381.</title>
        <authorList>
            <person name="Hemp J."/>
        </authorList>
    </citation>
    <scope>NUCLEOTIDE SEQUENCE [LARGE SCALE GENOMIC DNA]</scope>
    <source>
        <strain evidence="2 3">TC-34</strain>
    </source>
</reference>
<dbReference type="RefSeq" id="WP_054971371.1">
    <property type="nucleotide sequence ID" value="NZ_LJCO01000103.1"/>
</dbReference>
<dbReference type="Proteomes" id="UP000050482">
    <property type="component" value="Unassembled WGS sequence"/>
</dbReference>
<keyword evidence="1" id="KW-0732">Signal</keyword>
<gene>
    <name evidence="2" type="ORF">AN477_22170</name>
</gene>
<dbReference type="STRING" id="471514.AN477_22170"/>
<organism evidence="2 3">
    <name type="scientific">Alicyclobacillus ferrooxydans</name>
    <dbReference type="NCBI Taxonomy" id="471514"/>
    <lineage>
        <taxon>Bacteria</taxon>
        <taxon>Bacillati</taxon>
        <taxon>Bacillota</taxon>
        <taxon>Bacilli</taxon>
        <taxon>Bacillales</taxon>
        <taxon>Alicyclobacillaceae</taxon>
        <taxon>Alicyclobacillus</taxon>
    </lineage>
</organism>
<evidence type="ECO:0000313" key="3">
    <source>
        <dbReference type="Proteomes" id="UP000050482"/>
    </source>
</evidence>
<dbReference type="PROSITE" id="PS51257">
    <property type="entry name" value="PROKAR_LIPOPROTEIN"/>
    <property type="match status" value="1"/>
</dbReference>
<dbReference type="OrthoDB" id="2373296at2"/>